<gene>
    <name evidence="2" type="ORF">HNQ61_000180</name>
</gene>
<evidence type="ECO:0000313" key="3">
    <source>
        <dbReference type="Proteomes" id="UP000582837"/>
    </source>
</evidence>
<name>A0A841GQT9_9BACT</name>
<accession>A0A841GQT9</accession>
<sequence length="326" mass="33343">MRGGRVTGGGTVLVTGARGFVGRAVCQALEAAGRPVRRALRTPPEDAPGGDVAVVGDLSEATDWSAALRGVDAVVHLAARVHVMNDTAADPEAEYDRVNHRATAALARAAAAAGVRRFVFVSTVKVNGEATDGTPFRESDAPAPSDPYGRSKLAAERAVHATGAQTGLETVVIRPPLVYGPGVRANFAALLGAVARGLPLPLGGVRNRRSLVYVGNLAHAIVTCVDAPGAAGGTFLVSDGPAVSTAELVRRMGVALGRPARLLPVPPGLIRAAAGLLGRSGAAERLTSSLEVDDGALRRAAGWVPPFTLDQGLTVTAADYRSRRGA</sequence>
<dbReference type="Gene3D" id="3.40.50.720">
    <property type="entry name" value="NAD(P)-binding Rossmann-like Domain"/>
    <property type="match status" value="1"/>
</dbReference>
<dbReference type="AlphaFoldDB" id="A0A841GQT9"/>
<keyword evidence="3" id="KW-1185">Reference proteome</keyword>
<feature type="domain" description="NAD-dependent epimerase/dehydratase" evidence="1">
    <location>
        <begin position="12"/>
        <end position="230"/>
    </location>
</feature>
<dbReference type="InterPro" id="IPR001509">
    <property type="entry name" value="Epimerase_deHydtase"/>
</dbReference>
<reference evidence="2 3" key="1">
    <citation type="submission" date="2020-08" db="EMBL/GenBank/DDBJ databases">
        <title>Genomic Encyclopedia of Type Strains, Phase IV (KMG-IV): sequencing the most valuable type-strain genomes for metagenomic binning, comparative biology and taxonomic classification.</title>
        <authorList>
            <person name="Goeker M."/>
        </authorList>
    </citation>
    <scope>NUCLEOTIDE SEQUENCE [LARGE SCALE GENOMIC DNA]</scope>
    <source>
        <strain evidence="2 3">DSM 29007</strain>
    </source>
</reference>
<dbReference type="SUPFAM" id="SSF51735">
    <property type="entry name" value="NAD(P)-binding Rossmann-fold domains"/>
    <property type="match status" value="1"/>
</dbReference>
<proteinExistence type="predicted"/>
<dbReference type="PANTHER" id="PTHR43245">
    <property type="entry name" value="BIFUNCTIONAL POLYMYXIN RESISTANCE PROTEIN ARNA"/>
    <property type="match status" value="1"/>
</dbReference>
<dbReference type="CDD" id="cd05232">
    <property type="entry name" value="UDP_G4E_4_SDR_e"/>
    <property type="match status" value="1"/>
</dbReference>
<evidence type="ECO:0000313" key="2">
    <source>
        <dbReference type="EMBL" id="MBB6068569.1"/>
    </source>
</evidence>
<comment type="caution">
    <text evidence="2">The sequence shown here is derived from an EMBL/GenBank/DDBJ whole genome shotgun (WGS) entry which is preliminary data.</text>
</comment>
<dbReference type="InterPro" id="IPR050177">
    <property type="entry name" value="Lipid_A_modif_metabolic_enz"/>
</dbReference>
<dbReference type="InterPro" id="IPR036291">
    <property type="entry name" value="NAD(P)-bd_dom_sf"/>
</dbReference>
<protein>
    <submittedName>
        <fullName evidence="2">Nucleoside-diphosphate-sugar epimerase</fullName>
    </submittedName>
</protein>
<organism evidence="2 3">
    <name type="scientific">Longimicrobium terrae</name>
    <dbReference type="NCBI Taxonomy" id="1639882"/>
    <lineage>
        <taxon>Bacteria</taxon>
        <taxon>Pseudomonadati</taxon>
        <taxon>Gemmatimonadota</taxon>
        <taxon>Longimicrobiia</taxon>
        <taxon>Longimicrobiales</taxon>
        <taxon>Longimicrobiaceae</taxon>
        <taxon>Longimicrobium</taxon>
    </lineage>
</organism>
<evidence type="ECO:0000259" key="1">
    <source>
        <dbReference type="Pfam" id="PF01370"/>
    </source>
</evidence>
<dbReference type="Proteomes" id="UP000582837">
    <property type="component" value="Unassembled WGS sequence"/>
</dbReference>
<dbReference type="PANTHER" id="PTHR43245:SF58">
    <property type="entry name" value="BLL5923 PROTEIN"/>
    <property type="match status" value="1"/>
</dbReference>
<dbReference type="Pfam" id="PF01370">
    <property type="entry name" value="Epimerase"/>
    <property type="match status" value="1"/>
</dbReference>
<dbReference type="RefSeq" id="WP_221239645.1">
    <property type="nucleotide sequence ID" value="NZ_JABDTL010000001.1"/>
</dbReference>
<dbReference type="EMBL" id="JACHIA010000001">
    <property type="protein sequence ID" value="MBB6068569.1"/>
    <property type="molecule type" value="Genomic_DNA"/>
</dbReference>